<dbReference type="InterPro" id="IPR008271">
    <property type="entry name" value="Ser/Thr_kinase_AS"/>
</dbReference>
<dbReference type="PROSITE" id="PS00108">
    <property type="entry name" value="PROTEIN_KINASE_ST"/>
    <property type="match status" value="1"/>
</dbReference>
<reference evidence="13" key="1">
    <citation type="submission" date="2025-08" db="UniProtKB">
        <authorList>
            <consortium name="RefSeq"/>
        </authorList>
    </citation>
    <scope>IDENTIFICATION</scope>
    <source>
        <tissue evidence="13">Total insect</tissue>
    </source>
</reference>
<name>A0A6P8YX64_THRPL</name>
<feature type="domain" description="Protein kinase" evidence="11">
    <location>
        <begin position="172"/>
        <end position="436"/>
    </location>
</feature>
<evidence type="ECO:0000256" key="2">
    <source>
        <dbReference type="ARBA" id="ARBA00022527"/>
    </source>
</evidence>
<proteinExistence type="predicted"/>
<dbReference type="FunFam" id="1.10.510.10:FF:000571">
    <property type="entry name" value="Maternal embryonic leucine zipper kinase"/>
    <property type="match status" value="1"/>
</dbReference>
<evidence type="ECO:0000313" key="13">
    <source>
        <dbReference type="RefSeq" id="XP_034244738.1"/>
    </source>
</evidence>
<dbReference type="InterPro" id="IPR008984">
    <property type="entry name" value="SMAD_FHA_dom_sf"/>
</dbReference>
<evidence type="ECO:0000256" key="5">
    <source>
        <dbReference type="ARBA" id="ARBA00022840"/>
    </source>
</evidence>
<comment type="catalytic activity">
    <reaction evidence="7">
        <text>L-seryl-[protein] + ATP = O-phospho-L-seryl-[protein] + ADP + H(+)</text>
        <dbReference type="Rhea" id="RHEA:17989"/>
        <dbReference type="Rhea" id="RHEA-COMP:9863"/>
        <dbReference type="Rhea" id="RHEA-COMP:11604"/>
        <dbReference type="ChEBI" id="CHEBI:15378"/>
        <dbReference type="ChEBI" id="CHEBI:29999"/>
        <dbReference type="ChEBI" id="CHEBI:30616"/>
        <dbReference type="ChEBI" id="CHEBI:83421"/>
        <dbReference type="ChEBI" id="CHEBI:456216"/>
        <dbReference type="EC" id="2.7.11.1"/>
    </reaction>
</comment>
<keyword evidence="4" id="KW-0808">Transferase</keyword>
<dbReference type="Proteomes" id="UP000515158">
    <property type="component" value="Unplaced"/>
</dbReference>
<keyword evidence="4" id="KW-0418">Kinase</keyword>
<dbReference type="Gene3D" id="1.10.510.10">
    <property type="entry name" value="Transferase(Phosphotransferase) domain 1"/>
    <property type="match status" value="1"/>
</dbReference>
<dbReference type="GeneID" id="117647209"/>
<dbReference type="GO" id="GO:0044773">
    <property type="term" value="P:mitotic DNA damage checkpoint signaling"/>
    <property type="evidence" value="ECO:0007669"/>
    <property type="project" value="TreeGrafter"/>
</dbReference>
<dbReference type="InterPro" id="IPR017441">
    <property type="entry name" value="Protein_kinase_ATP_BS"/>
</dbReference>
<dbReference type="GO" id="GO:0004674">
    <property type="term" value="F:protein serine/threonine kinase activity"/>
    <property type="evidence" value="ECO:0007669"/>
    <property type="project" value="UniProtKB-KW"/>
</dbReference>
<evidence type="ECO:0000256" key="6">
    <source>
        <dbReference type="ARBA" id="ARBA00047899"/>
    </source>
</evidence>
<dbReference type="GO" id="GO:0005737">
    <property type="term" value="C:cytoplasm"/>
    <property type="evidence" value="ECO:0007669"/>
    <property type="project" value="TreeGrafter"/>
</dbReference>
<dbReference type="InParanoid" id="A0A6P8YX64"/>
<gene>
    <name evidence="13" type="primary">LOC117647209</name>
</gene>
<feature type="region of interest" description="Disordered" evidence="9">
    <location>
        <begin position="1"/>
        <end position="27"/>
    </location>
</feature>
<feature type="binding site" evidence="8">
    <location>
        <position position="201"/>
    </location>
    <ligand>
        <name>ATP</name>
        <dbReference type="ChEBI" id="CHEBI:30616"/>
    </ligand>
</feature>
<dbReference type="PROSITE" id="PS50006">
    <property type="entry name" value="FHA_DOMAIN"/>
    <property type="match status" value="1"/>
</dbReference>
<keyword evidence="12" id="KW-1185">Reference proteome</keyword>
<evidence type="ECO:0000259" key="10">
    <source>
        <dbReference type="PROSITE" id="PS50006"/>
    </source>
</evidence>
<dbReference type="PANTHER" id="PTHR44167">
    <property type="entry name" value="OVARIAN-SPECIFIC SERINE/THREONINE-PROTEIN KINASE LOK-RELATED"/>
    <property type="match status" value="1"/>
</dbReference>
<evidence type="ECO:0000256" key="8">
    <source>
        <dbReference type="PROSITE-ProRule" id="PRU10141"/>
    </source>
</evidence>
<dbReference type="GO" id="GO:0005634">
    <property type="term" value="C:nucleus"/>
    <property type="evidence" value="ECO:0007669"/>
    <property type="project" value="TreeGrafter"/>
</dbReference>
<dbReference type="EC" id="2.7.11.1" evidence="1"/>
<dbReference type="KEGG" id="tpal:117647209"/>
<keyword evidence="5 8" id="KW-0067">ATP-binding</keyword>
<dbReference type="SUPFAM" id="SSF49879">
    <property type="entry name" value="SMAD/FHA domain"/>
    <property type="match status" value="1"/>
</dbReference>
<dbReference type="GO" id="GO:0005524">
    <property type="term" value="F:ATP binding"/>
    <property type="evidence" value="ECO:0007669"/>
    <property type="project" value="UniProtKB-UniRule"/>
</dbReference>
<evidence type="ECO:0000259" key="11">
    <source>
        <dbReference type="PROSITE" id="PS50011"/>
    </source>
</evidence>
<dbReference type="SUPFAM" id="SSF56112">
    <property type="entry name" value="Protein kinase-like (PK-like)"/>
    <property type="match status" value="1"/>
</dbReference>
<evidence type="ECO:0000256" key="4">
    <source>
        <dbReference type="ARBA" id="ARBA00022777"/>
    </source>
</evidence>
<comment type="catalytic activity">
    <reaction evidence="6">
        <text>L-threonyl-[protein] + ATP = O-phospho-L-threonyl-[protein] + ADP + H(+)</text>
        <dbReference type="Rhea" id="RHEA:46608"/>
        <dbReference type="Rhea" id="RHEA-COMP:11060"/>
        <dbReference type="Rhea" id="RHEA-COMP:11605"/>
        <dbReference type="ChEBI" id="CHEBI:15378"/>
        <dbReference type="ChEBI" id="CHEBI:30013"/>
        <dbReference type="ChEBI" id="CHEBI:30616"/>
        <dbReference type="ChEBI" id="CHEBI:61977"/>
        <dbReference type="ChEBI" id="CHEBI:456216"/>
        <dbReference type="EC" id="2.7.11.1"/>
    </reaction>
</comment>
<evidence type="ECO:0000256" key="3">
    <source>
        <dbReference type="ARBA" id="ARBA00022741"/>
    </source>
</evidence>
<keyword evidence="3 8" id="KW-0547">Nucleotide-binding</keyword>
<dbReference type="InterPro" id="IPR011009">
    <property type="entry name" value="Kinase-like_dom_sf"/>
</dbReference>
<dbReference type="OrthoDB" id="40902at2759"/>
<dbReference type="PROSITE" id="PS50011">
    <property type="entry name" value="PROTEIN_KINASE_DOM"/>
    <property type="match status" value="1"/>
</dbReference>
<dbReference type="AlphaFoldDB" id="A0A6P8YX64"/>
<protein>
    <recommendedName>
        <fullName evidence="1">non-specific serine/threonine protein kinase</fullName>
        <ecNumber evidence="1">2.7.11.1</ecNumber>
    </recommendedName>
</protein>
<evidence type="ECO:0000256" key="1">
    <source>
        <dbReference type="ARBA" id="ARBA00012513"/>
    </source>
</evidence>
<sequence length="508" mass="57185">MEAYTEETQESTQQCSESGYETQSQTESEPHFWGRLYPLKASLDAVDLILDKYTFGQGNDVDVALCREQIPEGVLKNCSKKHFYIERQQVNIMGAPATRVVLIDTSSNGTYINGHMLKKKKEGVLKKKILATNDVIGFPSVGKPARAYEAYVFVDALMPQSTTIPHSVRKKYHISFRLGAGTFGEVSLVFNKVSKRPFALKTITKDMHSTGAVLNSCKKKLLNELDILQTVNHPNVIKLMDVLDCKMEQFLILEYMEGKDLSHKIHDCQRLKEDTAKLYFYQISCGVEYLHSRGIIHRDLKPANILLATSSDETLVKLTDFGLSKVLSSFTMMKTLCGTKMYVAPEIVFGGGSFEYTKQVDIWSLGVILYVCLSGIEPFCSEPENIQELIKEAIYTVPSTIWDPVSKDAKSLIDRMLMEDPEERIKISEILNERWFQDDCNMLAKAHALCNDELSETITMSSFNSLENQSVVLNSSCDVTLSPPQKRLRGDYTLNTSTDTGTISASKW</sequence>
<dbReference type="Gene3D" id="2.60.200.20">
    <property type="match status" value="1"/>
</dbReference>
<feature type="domain" description="FHA" evidence="10">
    <location>
        <begin position="53"/>
        <end position="117"/>
    </location>
</feature>
<evidence type="ECO:0000256" key="7">
    <source>
        <dbReference type="ARBA" id="ARBA00048679"/>
    </source>
</evidence>
<dbReference type="RefSeq" id="XP_034244738.1">
    <property type="nucleotide sequence ID" value="XM_034388847.1"/>
</dbReference>
<dbReference type="Pfam" id="PF00069">
    <property type="entry name" value="Pkinase"/>
    <property type="match status" value="1"/>
</dbReference>
<organism evidence="13">
    <name type="scientific">Thrips palmi</name>
    <name type="common">Melon thrips</name>
    <dbReference type="NCBI Taxonomy" id="161013"/>
    <lineage>
        <taxon>Eukaryota</taxon>
        <taxon>Metazoa</taxon>
        <taxon>Ecdysozoa</taxon>
        <taxon>Arthropoda</taxon>
        <taxon>Hexapoda</taxon>
        <taxon>Insecta</taxon>
        <taxon>Pterygota</taxon>
        <taxon>Neoptera</taxon>
        <taxon>Paraneoptera</taxon>
        <taxon>Thysanoptera</taxon>
        <taxon>Terebrantia</taxon>
        <taxon>Thripoidea</taxon>
        <taxon>Thripidae</taxon>
        <taxon>Thrips</taxon>
    </lineage>
</organism>
<evidence type="ECO:0000256" key="9">
    <source>
        <dbReference type="SAM" id="MobiDB-lite"/>
    </source>
</evidence>
<dbReference type="PANTHER" id="PTHR44167:SF24">
    <property type="entry name" value="SERINE_THREONINE-PROTEIN KINASE CHK2"/>
    <property type="match status" value="1"/>
</dbReference>
<accession>A0A6P8YX64</accession>
<keyword evidence="2" id="KW-0723">Serine/threonine-protein kinase</keyword>
<dbReference type="InterPro" id="IPR000253">
    <property type="entry name" value="FHA_dom"/>
</dbReference>
<dbReference type="SMART" id="SM00220">
    <property type="entry name" value="S_TKc"/>
    <property type="match status" value="1"/>
</dbReference>
<dbReference type="FunCoup" id="A0A6P8YX64">
    <property type="interactions" value="1258"/>
</dbReference>
<evidence type="ECO:0000313" key="12">
    <source>
        <dbReference type="Proteomes" id="UP000515158"/>
    </source>
</evidence>
<dbReference type="InterPro" id="IPR000719">
    <property type="entry name" value="Prot_kinase_dom"/>
</dbReference>
<dbReference type="Pfam" id="PF00498">
    <property type="entry name" value="FHA"/>
    <property type="match status" value="1"/>
</dbReference>
<dbReference type="CDD" id="cd05117">
    <property type="entry name" value="STKc_CAMK"/>
    <property type="match status" value="1"/>
</dbReference>
<dbReference type="PROSITE" id="PS00107">
    <property type="entry name" value="PROTEIN_KINASE_ATP"/>
    <property type="match status" value="1"/>
</dbReference>